<proteinExistence type="predicted"/>
<comment type="caution">
    <text evidence="2">The sequence shown here is derived from an EMBL/GenBank/DDBJ whole genome shotgun (WGS) entry which is preliminary data.</text>
</comment>
<gene>
    <name evidence="2" type="ORF">D4741_14585</name>
</gene>
<evidence type="ECO:0000256" key="1">
    <source>
        <dbReference type="ARBA" id="ARBA00022857"/>
    </source>
</evidence>
<dbReference type="GO" id="GO:0008218">
    <property type="term" value="P:bioluminescence"/>
    <property type="evidence" value="ECO:0007669"/>
    <property type="project" value="InterPro"/>
</dbReference>
<dbReference type="Pfam" id="PF05893">
    <property type="entry name" value="LuxC"/>
    <property type="match status" value="1"/>
</dbReference>
<evidence type="ECO:0000313" key="3">
    <source>
        <dbReference type="Proteomes" id="UP000265938"/>
    </source>
</evidence>
<dbReference type="InterPro" id="IPR016161">
    <property type="entry name" value="Ald_DH/histidinol_DH"/>
</dbReference>
<keyword evidence="1" id="KW-0521">NADP</keyword>
<evidence type="ECO:0008006" key="4">
    <source>
        <dbReference type="Google" id="ProtNLM"/>
    </source>
</evidence>
<reference evidence="2 3" key="1">
    <citation type="submission" date="2018-09" db="EMBL/GenBank/DDBJ databases">
        <title>Identification of marine bacteria producing industrial enzymes.</title>
        <authorList>
            <person name="Cheng T.H."/>
            <person name="Saidin J."/>
            <person name="Muhd D.D."/>
            <person name="Isa M.N.M."/>
            <person name="Bakar M.F.A."/>
            <person name="Ismail N."/>
        </authorList>
    </citation>
    <scope>NUCLEOTIDE SEQUENCE [LARGE SCALE GENOMIC DNA]</scope>
    <source>
        <strain evidence="2 3">MNAD 1.6</strain>
    </source>
</reference>
<dbReference type="SUPFAM" id="SSF53720">
    <property type="entry name" value="ALDH-like"/>
    <property type="match status" value="1"/>
</dbReference>
<organism evidence="2 3">
    <name type="scientific">Pseudoalteromonas gelatinilytica</name>
    <dbReference type="NCBI Taxonomy" id="1703256"/>
    <lineage>
        <taxon>Bacteria</taxon>
        <taxon>Pseudomonadati</taxon>
        <taxon>Pseudomonadota</taxon>
        <taxon>Gammaproteobacteria</taxon>
        <taxon>Alteromonadales</taxon>
        <taxon>Pseudoalteromonadaceae</taxon>
        <taxon>Pseudoalteromonas</taxon>
    </lineage>
</organism>
<evidence type="ECO:0000313" key="2">
    <source>
        <dbReference type="EMBL" id="RJF34604.1"/>
    </source>
</evidence>
<dbReference type="RefSeq" id="WP_119853503.1">
    <property type="nucleotide sequence ID" value="NZ_QYSE01000003.1"/>
</dbReference>
<dbReference type="EMBL" id="QYSE01000003">
    <property type="protein sequence ID" value="RJF34604.1"/>
    <property type="molecule type" value="Genomic_DNA"/>
</dbReference>
<sequence length="377" mass="42351">MIPLVDDPQVEFLFSNPANLSCLDTAFSDDVINEITAFSAFLLKAQHSNAHSALGFWCRKSNILAMKSDFKSFAHSSPKGLIFHITPANVDTVYFYSLILSILCGNSNIVRISDRSGDEAYQLIDSLKRFLSQRPQSVLHALICIVSYPSSAEELTRYFSELCDMRVIWGGDDAIAKINQQSPVTNQICFPDRFSIAVLHLESEAEIEDAAIRFTRDYVPFSQQACSSIKTVLWHKTSKSLQALFWQSLKDKVQHSDEAFSQTAQYNRLYNFQRLLLMHQFSVENTYKSVAGLICEAAPFDLAILADHKGDGLLLSFELENFDFATHAKLQTVSCFGLITSELEKLSSQALRITPLGSALTFNYLWDGENLLMAFSN</sequence>
<protein>
    <recommendedName>
        <fullName evidence="4">Long-chain-fatty-acyl-CoA reductase</fullName>
    </recommendedName>
</protein>
<dbReference type="GO" id="GO:0003995">
    <property type="term" value="F:acyl-CoA dehydrogenase activity"/>
    <property type="evidence" value="ECO:0007669"/>
    <property type="project" value="InterPro"/>
</dbReference>
<accession>A0A3A3EK58</accession>
<name>A0A3A3EK58_9GAMM</name>
<dbReference type="AlphaFoldDB" id="A0A3A3EK58"/>
<dbReference type="Proteomes" id="UP000265938">
    <property type="component" value="Unassembled WGS sequence"/>
</dbReference>
<dbReference type="InterPro" id="IPR008670">
    <property type="entry name" value="CoA_reduct_LuxC"/>
</dbReference>